<keyword evidence="1 2" id="KW-0238">DNA-binding</keyword>
<evidence type="ECO:0000313" key="5">
    <source>
        <dbReference type="Proteomes" id="UP000321820"/>
    </source>
</evidence>
<dbReference type="Gene3D" id="1.10.10.10">
    <property type="entry name" value="Winged helix-like DNA-binding domain superfamily/Winged helix DNA-binding domain"/>
    <property type="match status" value="1"/>
</dbReference>
<reference evidence="4 5" key="1">
    <citation type="submission" date="2019-08" db="EMBL/GenBank/DDBJ databases">
        <title>Complete genome sequence of Terriglobus albidus strain ORNL.</title>
        <authorList>
            <person name="Podar M."/>
        </authorList>
    </citation>
    <scope>NUCLEOTIDE SEQUENCE [LARGE SCALE GENOMIC DNA]</scope>
    <source>
        <strain evidence="4 5">ORNL</strain>
    </source>
</reference>
<accession>A0A5B9EBN8</accession>
<feature type="DNA-binding region" description="OmpR/PhoB-type" evidence="2">
    <location>
        <begin position="2"/>
        <end position="101"/>
    </location>
</feature>
<evidence type="ECO:0000256" key="1">
    <source>
        <dbReference type="ARBA" id="ARBA00023125"/>
    </source>
</evidence>
<dbReference type="GO" id="GO:0006355">
    <property type="term" value="P:regulation of DNA-templated transcription"/>
    <property type="evidence" value="ECO:0007669"/>
    <property type="project" value="InterPro"/>
</dbReference>
<dbReference type="AlphaFoldDB" id="A0A5B9EBN8"/>
<dbReference type="InterPro" id="IPR036388">
    <property type="entry name" value="WH-like_DNA-bd_sf"/>
</dbReference>
<evidence type="ECO:0000313" key="4">
    <source>
        <dbReference type="EMBL" id="QEE28595.1"/>
    </source>
</evidence>
<dbReference type="InterPro" id="IPR016032">
    <property type="entry name" value="Sig_transdc_resp-reg_C-effctor"/>
</dbReference>
<evidence type="ECO:0000256" key="2">
    <source>
        <dbReference type="PROSITE-ProRule" id="PRU01091"/>
    </source>
</evidence>
<evidence type="ECO:0000259" key="3">
    <source>
        <dbReference type="PROSITE" id="PS51755"/>
    </source>
</evidence>
<dbReference type="RefSeq" id="WP_147647785.1">
    <property type="nucleotide sequence ID" value="NZ_CP042806.1"/>
</dbReference>
<name>A0A5B9EBN8_9BACT</name>
<dbReference type="InterPro" id="IPR001867">
    <property type="entry name" value="OmpR/PhoB-type_DNA-bd"/>
</dbReference>
<dbReference type="Proteomes" id="UP000321820">
    <property type="component" value="Chromosome"/>
</dbReference>
<dbReference type="OrthoDB" id="9045337at2"/>
<dbReference type="KEGG" id="talb:FTW19_11655"/>
<dbReference type="SMART" id="SM00862">
    <property type="entry name" value="Trans_reg_C"/>
    <property type="match status" value="1"/>
</dbReference>
<sequence length="144" mass="16124">MRSVYIFGDYIFETSPDTLSRGVQIIPAPSKQLSLLRVLLQGEGNAVKKETLLREAWPGSDDVEDHTLVQTIYLLRLTLGKMPDGREYVETVPRYGYRIAASISQQGLASPESNPWKRPSRGSGFVHSLGQIWRRFSSSSRAAL</sequence>
<dbReference type="PROSITE" id="PS51755">
    <property type="entry name" value="OMPR_PHOB"/>
    <property type="match status" value="1"/>
</dbReference>
<dbReference type="CDD" id="cd00383">
    <property type="entry name" value="trans_reg_C"/>
    <property type="match status" value="1"/>
</dbReference>
<feature type="domain" description="OmpR/PhoB-type" evidence="3">
    <location>
        <begin position="2"/>
        <end position="101"/>
    </location>
</feature>
<dbReference type="SUPFAM" id="SSF46894">
    <property type="entry name" value="C-terminal effector domain of the bipartite response regulators"/>
    <property type="match status" value="1"/>
</dbReference>
<dbReference type="GO" id="GO:0003677">
    <property type="term" value="F:DNA binding"/>
    <property type="evidence" value="ECO:0007669"/>
    <property type="project" value="UniProtKB-UniRule"/>
</dbReference>
<protein>
    <recommendedName>
        <fullName evidence="3">OmpR/PhoB-type domain-containing protein</fullName>
    </recommendedName>
</protein>
<dbReference type="Pfam" id="PF00486">
    <property type="entry name" value="Trans_reg_C"/>
    <property type="match status" value="1"/>
</dbReference>
<dbReference type="EMBL" id="CP042806">
    <property type="protein sequence ID" value="QEE28595.1"/>
    <property type="molecule type" value="Genomic_DNA"/>
</dbReference>
<proteinExistence type="predicted"/>
<gene>
    <name evidence="4" type="ORF">FTW19_11655</name>
</gene>
<organism evidence="4 5">
    <name type="scientific">Terriglobus albidus</name>
    <dbReference type="NCBI Taxonomy" id="1592106"/>
    <lineage>
        <taxon>Bacteria</taxon>
        <taxon>Pseudomonadati</taxon>
        <taxon>Acidobacteriota</taxon>
        <taxon>Terriglobia</taxon>
        <taxon>Terriglobales</taxon>
        <taxon>Acidobacteriaceae</taxon>
        <taxon>Terriglobus</taxon>
    </lineage>
</organism>
<dbReference type="GO" id="GO:0000160">
    <property type="term" value="P:phosphorelay signal transduction system"/>
    <property type="evidence" value="ECO:0007669"/>
    <property type="project" value="InterPro"/>
</dbReference>
<keyword evidence="5" id="KW-1185">Reference proteome</keyword>